<proteinExistence type="predicted"/>
<dbReference type="AlphaFoldDB" id="A0A2C4QC90"/>
<name>A0A2C4QC90_9BACI</name>
<evidence type="ECO:0000313" key="1">
    <source>
        <dbReference type="EMBL" id="PHD62053.1"/>
    </source>
</evidence>
<dbReference type="Proteomes" id="UP000225997">
    <property type="component" value="Unassembled WGS sequence"/>
</dbReference>
<reference evidence="1 2" key="1">
    <citation type="submission" date="2017-09" db="EMBL/GenBank/DDBJ databases">
        <title>Large-scale bioinformatics analysis of Bacillus genomes uncovers conserved roles of natural products in bacterial physiology.</title>
        <authorList>
            <consortium name="Agbiome Team Llc"/>
            <person name="Bleich R.M."/>
            <person name="Grubbs K.J."/>
            <person name="Santa Maria K.C."/>
            <person name="Allen S.E."/>
            <person name="Farag S."/>
            <person name="Shank E.A."/>
            <person name="Bowers A."/>
        </authorList>
    </citation>
    <scope>NUCLEOTIDE SEQUENCE [LARGE SCALE GENOMIC DNA]</scope>
    <source>
        <strain evidence="1 2">AFS044250</strain>
    </source>
</reference>
<organism evidence="1 2">
    <name type="scientific">Bacillus toyonensis</name>
    <dbReference type="NCBI Taxonomy" id="155322"/>
    <lineage>
        <taxon>Bacteria</taxon>
        <taxon>Bacillati</taxon>
        <taxon>Bacillota</taxon>
        <taxon>Bacilli</taxon>
        <taxon>Bacillales</taxon>
        <taxon>Bacillaceae</taxon>
        <taxon>Bacillus</taxon>
        <taxon>Bacillus cereus group</taxon>
    </lineage>
</organism>
<accession>A0A2C4QC90</accession>
<dbReference type="EMBL" id="NUSQ01000164">
    <property type="protein sequence ID" value="PHD62053.1"/>
    <property type="molecule type" value="Genomic_DNA"/>
</dbReference>
<evidence type="ECO:0000313" key="2">
    <source>
        <dbReference type="Proteomes" id="UP000225997"/>
    </source>
</evidence>
<sequence>MNMVCKHVLSIYGIFNFPIVSYGKGYSRLKNIRIIKGGLLPLCHIEVSNTRGEIEKKLICQLEYQFSNM</sequence>
<gene>
    <name evidence="1" type="ORF">COF40_26180</name>
</gene>
<comment type="caution">
    <text evidence="1">The sequence shown here is derived from an EMBL/GenBank/DDBJ whole genome shotgun (WGS) entry which is preliminary data.</text>
</comment>
<protein>
    <submittedName>
        <fullName evidence="1">Uncharacterized protein</fullName>
    </submittedName>
</protein>